<dbReference type="GO" id="GO:0016651">
    <property type="term" value="F:oxidoreductase activity, acting on NAD(P)H"/>
    <property type="evidence" value="ECO:0007669"/>
    <property type="project" value="TreeGrafter"/>
</dbReference>
<dbReference type="Gene3D" id="3.90.180.10">
    <property type="entry name" value="Medium-chain alcohol dehydrogenases, catalytic domain"/>
    <property type="match status" value="1"/>
</dbReference>
<dbReference type="InterPro" id="IPR013149">
    <property type="entry name" value="ADH-like_C"/>
</dbReference>
<sequence>MSTVMTGVQLIGHGELDQLDIRNDIPVPAPKADEVLIKVSAAGVNNTDINTRIGWYSKGDNDSEDAGWAGNALKLPRIQGADVCGHIVAVGSNVDANRIGERVLIDPCLRYVDGQRLEHFWYFGSECDGGFAEYTTVDARQAYSVNSSYTDTDLASFPCSYSTAENMLTRANVAAGDVVLVTGASGGVGSAAIQLAKARGAIVIAVTSESKAATLLEIGADKTVSRGQNLVEALGKNSVNVVIDLVAGPQWPELLDVMAPKGRYAVSGAIGGPMVELDVRTLYLKDLSFFGCTGLEDEVFPNLISRIEAEEIKPLVGKTFELAEIKQAQIEFVEKNHIGKIVLNVSAN</sequence>
<dbReference type="AlphaFoldDB" id="A0A090S2H5"/>
<gene>
    <name evidence="4" type="ORF">JCM19235_3711</name>
</gene>
<comment type="caution">
    <text evidence="4">The sequence shown here is derived from an EMBL/GenBank/DDBJ whole genome shotgun (WGS) entry which is preliminary data.</text>
</comment>
<dbReference type="PANTHER" id="PTHR48106:SF18">
    <property type="entry name" value="QUINONE OXIDOREDUCTASE PIG3"/>
    <property type="match status" value="1"/>
</dbReference>
<dbReference type="EMBL" id="BBMR01000006">
    <property type="protein sequence ID" value="GAL20709.1"/>
    <property type="molecule type" value="Genomic_DNA"/>
</dbReference>
<dbReference type="InterPro" id="IPR020843">
    <property type="entry name" value="ER"/>
</dbReference>
<evidence type="ECO:0000256" key="2">
    <source>
        <dbReference type="ARBA" id="ARBA00023002"/>
    </source>
</evidence>
<dbReference type="PANTHER" id="PTHR48106">
    <property type="entry name" value="QUINONE OXIDOREDUCTASE PIG3-RELATED"/>
    <property type="match status" value="1"/>
</dbReference>
<dbReference type="GO" id="GO:0008270">
    <property type="term" value="F:zinc ion binding"/>
    <property type="evidence" value="ECO:0007669"/>
    <property type="project" value="InterPro"/>
</dbReference>
<dbReference type="InterPro" id="IPR011032">
    <property type="entry name" value="GroES-like_sf"/>
</dbReference>
<dbReference type="CDD" id="cd08274">
    <property type="entry name" value="MDR9"/>
    <property type="match status" value="1"/>
</dbReference>
<dbReference type="SMART" id="SM00829">
    <property type="entry name" value="PKS_ER"/>
    <property type="match status" value="1"/>
</dbReference>
<feature type="domain" description="Enoyl reductase (ER)" evidence="3">
    <location>
        <begin position="14"/>
        <end position="343"/>
    </location>
</feature>
<accession>A0A090S2H5</accession>
<dbReference type="PROSITE" id="PS01162">
    <property type="entry name" value="QOR_ZETA_CRYSTAL"/>
    <property type="match status" value="1"/>
</dbReference>
<dbReference type="GO" id="GO:0070402">
    <property type="term" value="F:NADPH binding"/>
    <property type="evidence" value="ECO:0007669"/>
    <property type="project" value="TreeGrafter"/>
</dbReference>
<dbReference type="Gene3D" id="3.40.50.720">
    <property type="entry name" value="NAD(P)-binding Rossmann-like Domain"/>
    <property type="match status" value="1"/>
</dbReference>
<evidence type="ECO:0000313" key="5">
    <source>
        <dbReference type="Proteomes" id="UP000029228"/>
    </source>
</evidence>
<proteinExistence type="predicted"/>
<dbReference type="OrthoDB" id="9788224at2"/>
<dbReference type="Proteomes" id="UP000029228">
    <property type="component" value="Unassembled WGS sequence"/>
</dbReference>
<keyword evidence="5" id="KW-1185">Reference proteome</keyword>
<dbReference type="InterPro" id="IPR002364">
    <property type="entry name" value="Quin_OxRdtase/zeta-crystal_CS"/>
</dbReference>
<name>A0A090S2H5_9VIBR</name>
<protein>
    <submittedName>
        <fullName evidence="4">Alcohol dehydrogenase</fullName>
        <ecNumber evidence="4">1.1.1.1</ecNumber>
    </submittedName>
</protein>
<evidence type="ECO:0000256" key="1">
    <source>
        <dbReference type="ARBA" id="ARBA00022857"/>
    </source>
</evidence>
<dbReference type="InterPro" id="IPR013154">
    <property type="entry name" value="ADH-like_N"/>
</dbReference>
<dbReference type="InterPro" id="IPR036291">
    <property type="entry name" value="NAD(P)-bd_dom_sf"/>
</dbReference>
<reference evidence="4 5" key="2">
    <citation type="submission" date="2014-09" db="EMBL/GenBank/DDBJ databases">
        <authorList>
            <consortium name="NBRP consortium"/>
            <person name="Sawabe T."/>
            <person name="Meirelles P."/>
            <person name="Nakanishi M."/>
            <person name="Sayaka M."/>
            <person name="Hattori M."/>
            <person name="Ohkuma M."/>
        </authorList>
    </citation>
    <scope>NUCLEOTIDE SEQUENCE [LARGE SCALE GENOMIC DNA]</scope>
    <source>
        <strain evidence="5">JCM19235</strain>
    </source>
</reference>
<dbReference type="Pfam" id="PF08240">
    <property type="entry name" value="ADH_N"/>
    <property type="match status" value="1"/>
</dbReference>
<organism evidence="4 5">
    <name type="scientific">Vibrio maritimus</name>
    <dbReference type="NCBI Taxonomy" id="990268"/>
    <lineage>
        <taxon>Bacteria</taxon>
        <taxon>Pseudomonadati</taxon>
        <taxon>Pseudomonadota</taxon>
        <taxon>Gammaproteobacteria</taxon>
        <taxon>Vibrionales</taxon>
        <taxon>Vibrionaceae</taxon>
        <taxon>Vibrio</taxon>
    </lineage>
</organism>
<evidence type="ECO:0000259" key="3">
    <source>
        <dbReference type="SMART" id="SM00829"/>
    </source>
</evidence>
<dbReference type="SUPFAM" id="SSF50129">
    <property type="entry name" value="GroES-like"/>
    <property type="match status" value="1"/>
</dbReference>
<dbReference type="GO" id="GO:0004022">
    <property type="term" value="F:alcohol dehydrogenase (NAD+) activity"/>
    <property type="evidence" value="ECO:0007669"/>
    <property type="project" value="UniProtKB-EC"/>
</dbReference>
<keyword evidence="1" id="KW-0521">NADP</keyword>
<reference evidence="4 5" key="1">
    <citation type="submission" date="2014-09" db="EMBL/GenBank/DDBJ databases">
        <title>Vibrio maritimus JCM 19235. (C45) whole genome shotgun sequence.</title>
        <authorList>
            <person name="Sawabe T."/>
            <person name="Meirelles P."/>
            <person name="Nakanishi M."/>
            <person name="Sayaka M."/>
            <person name="Hattori M."/>
            <person name="Ohkuma M."/>
        </authorList>
    </citation>
    <scope>NUCLEOTIDE SEQUENCE [LARGE SCALE GENOMIC DNA]</scope>
    <source>
        <strain evidence="5">JCM19235</strain>
    </source>
</reference>
<evidence type="ECO:0000313" key="4">
    <source>
        <dbReference type="EMBL" id="GAL20709.1"/>
    </source>
</evidence>
<dbReference type="Pfam" id="PF00107">
    <property type="entry name" value="ADH_zinc_N"/>
    <property type="match status" value="1"/>
</dbReference>
<keyword evidence="2 4" id="KW-0560">Oxidoreductase</keyword>
<dbReference type="STRING" id="990268.JCM19235_3711"/>
<dbReference type="SUPFAM" id="SSF51735">
    <property type="entry name" value="NAD(P)-binding Rossmann-fold domains"/>
    <property type="match status" value="1"/>
</dbReference>
<dbReference type="EC" id="1.1.1.1" evidence="4"/>